<evidence type="ECO:0000259" key="1">
    <source>
        <dbReference type="Pfam" id="PF01370"/>
    </source>
</evidence>
<dbReference type="Gene3D" id="3.40.50.720">
    <property type="entry name" value="NAD(P)-binding Rossmann-like Domain"/>
    <property type="match status" value="1"/>
</dbReference>
<dbReference type="InterPro" id="IPR050177">
    <property type="entry name" value="Lipid_A_modif_metabolic_enz"/>
</dbReference>
<accession>A0A4R5LYG8</accession>
<evidence type="ECO:0000313" key="3">
    <source>
        <dbReference type="Proteomes" id="UP000295722"/>
    </source>
</evidence>
<comment type="caution">
    <text evidence="2">The sequence shown here is derived from an EMBL/GenBank/DDBJ whole genome shotgun (WGS) entry which is preliminary data.</text>
</comment>
<evidence type="ECO:0000313" key="2">
    <source>
        <dbReference type="EMBL" id="TDG17426.1"/>
    </source>
</evidence>
<sequence>MGQVVVTGANGFVGRELCRQLLARGHRVIALVRTPGSAVAGTDEWVFAGKDYAGIGAAWPRELQPDCIVHLAARVHILRDDALDPDAAFHATNVEGTIRLARAARERGVGRFVYASSIKAIAEMDNGRPLREDDAPMPQDAYGRSKLAAEAALKQFGAQSGLDVVSVRPPLVYGPQVRANFLRMMDAVRRGMPLPLGAVQARRSLVYVGNLADALVQCAFDPRAANQTFHVADDVAPSVPELLEQIGVALGRPARLLPIPPAALRALARLARRPALVDRLTCDLRVDSSRVRSTLGWQPGISLADGLRETARWYLSNH</sequence>
<protein>
    <submittedName>
        <fullName evidence="2">NAD-dependent epimerase/dehydratase family protein</fullName>
    </submittedName>
</protein>
<feature type="domain" description="NAD-dependent epimerase/dehydratase" evidence="1">
    <location>
        <begin position="4"/>
        <end position="225"/>
    </location>
</feature>
<dbReference type="InterPro" id="IPR001509">
    <property type="entry name" value="Epimerase_deHydtase"/>
</dbReference>
<dbReference type="EMBL" id="SMRP01000044">
    <property type="protein sequence ID" value="TDG17426.1"/>
    <property type="molecule type" value="Genomic_DNA"/>
</dbReference>
<dbReference type="PANTHER" id="PTHR43245:SF58">
    <property type="entry name" value="BLL5923 PROTEIN"/>
    <property type="match status" value="1"/>
</dbReference>
<gene>
    <name evidence="2" type="ORF">EYW47_37760</name>
</gene>
<dbReference type="AlphaFoldDB" id="A0A4R5LYG8"/>
<dbReference type="RefSeq" id="WP_133199934.1">
    <property type="nucleotide sequence ID" value="NZ_JBHUCW010000013.1"/>
</dbReference>
<dbReference type="InterPro" id="IPR036291">
    <property type="entry name" value="NAD(P)-bd_dom_sf"/>
</dbReference>
<dbReference type="OrthoDB" id="9801056at2"/>
<organism evidence="2 3">
    <name type="scientific">Paraburkholderia silviterrae</name>
    <dbReference type="NCBI Taxonomy" id="2528715"/>
    <lineage>
        <taxon>Bacteria</taxon>
        <taxon>Pseudomonadati</taxon>
        <taxon>Pseudomonadota</taxon>
        <taxon>Betaproteobacteria</taxon>
        <taxon>Burkholderiales</taxon>
        <taxon>Burkholderiaceae</taxon>
        <taxon>Paraburkholderia</taxon>
    </lineage>
</organism>
<dbReference type="Proteomes" id="UP000295722">
    <property type="component" value="Unassembled WGS sequence"/>
</dbReference>
<reference evidence="2 3" key="1">
    <citation type="submission" date="2019-03" db="EMBL/GenBank/DDBJ databases">
        <title>Paraburkholderia sp. 4M-K11, isolated from subtropical forest soil.</title>
        <authorList>
            <person name="Gao Z.-H."/>
            <person name="Qiu L.-H."/>
        </authorList>
    </citation>
    <scope>NUCLEOTIDE SEQUENCE [LARGE SCALE GENOMIC DNA]</scope>
    <source>
        <strain evidence="2 3">4M-K11</strain>
    </source>
</reference>
<keyword evidence="3" id="KW-1185">Reference proteome</keyword>
<dbReference type="PANTHER" id="PTHR43245">
    <property type="entry name" value="BIFUNCTIONAL POLYMYXIN RESISTANCE PROTEIN ARNA"/>
    <property type="match status" value="1"/>
</dbReference>
<dbReference type="SUPFAM" id="SSF51735">
    <property type="entry name" value="NAD(P)-binding Rossmann-fold domains"/>
    <property type="match status" value="1"/>
</dbReference>
<dbReference type="Pfam" id="PF01370">
    <property type="entry name" value="Epimerase"/>
    <property type="match status" value="1"/>
</dbReference>
<proteinExistence type="predicted"/>
<name>A0A4R5LYG8_9BURK</name>